<dbReference type="Pfam" id="PF09729">
    <property type="entry name" value="Gti1_Pac2"/>
    <property type="match status" value="1"/>
</dbReference>
<feature type="compositionally biased region" description="Basic and acidic residues" evidence="1">
    <location>
        <begin position="272"/>
        <end position="285"/>
    </location>
</feature>
<evidence type="ECO:0000313" key="2">
    <source>
        <dbReference type="EMBL" id="ORX39231.1"/>
    </source>
</evidence>
<dbReference type="InParanoid" id="A0A1Y1UMF4"/>
<feature type="compositionally biased region" description="Pro residues" evidence="1">
    <location>
        <begin position="196"/>
        <end position="213"/>
    </location>
</feature>
<feature type="region of interest" description="Disordered" evidence="1">
    <location>
        <begin position="351"/>
        <end position="388"/>
    </location>
</feature>
<name>A0A1Y1UMF4_9TREE</name>
<dbReference type="PANTHER" id="PTHR28027:SF1">
    <property type="entry name" value="CAMP INDEPENDENT REGULATORY PROTEIN (AFU_ORTHOLOGUE AFUA_3G09640)"/>
    <property type="match status" value="1"/>
</dbReference>
<dbReference type="GO" id="GO:0003677">
    <property type="term" value="F:DNA binding"/>
    <property type="evidence" value="ECO:0007669"/>
    <property type="project" value="TreeGrafter"/>
</dbReference>
<feature type="compositionally biased region" description="Basic and acidic residues" evidence="1">
    <location>
        <begin position="214"/>
        <end position="226"/>
    </location>
</feature>
<sequence>MSYASASTQQPAAICALKSPADAIHILEAVRVGLVPRVTRRLTGQERSMIRPGTVWVWEEEETNMRRWTDGRRWGASRVGGGGFLVYTETNENMSPPTSHDMYGDYRRSAREPLIKQTYSTTMSNPATRKQKKFHVVAYSSKHNPQGDAHNPLPLPHQLPLLASLTITPGIWPEWEHRRDEASPTASTSRRGAPPQSYPQPSPYEYPQQPPPRPQERYHPYHDARGPRSPFQQAQIASVAVPPPLPTDGWVQDRGYVYPEYPPRGPAAVGYEDYRHHSRSPDRRTYQSHSRQESAPLVSQGVPQPVVAVAAAAAADEFGMTNRHSSPKMSIGNSLNHREVTLPPLRAAIEGDGGADVVTNGAGLGGADGTSPSEDKRQLDELGRKIDP</sequence>
<accession>A0A1Y1UMF4</accession>
<feature type="region of interest" description="Disordered" evidence="1">
    <location>
        <begin position="177"/>
        <end position="232"/>
    </location>
</feature>
<feature type="compositionally biased region" description="Basic and acidic residues" evidence="1">
    <location>
        <begin position="373"/>
        <end position="388"/>
    </location>
</feature>
<dbReference type="OrthoDB" id="5572844at2759"/>
<dbReference type="InterPro" id="IPR018608">
    <property type="entry name" value="Gti1/Pac2"/>
</dbReference>
<organism evidence="2 3">
    <name type="scientific">Kockovaella imperatae</name>
    <dbReference type="NCBI Taxonomy" id="4999"/>
    <lineage>
        <taxon>Eukaryota</taxon>
        <taxon>Fungi</taxon>
        <taxon>Dikarya</taxon>
        <taxon>Basidiomycota</taxon>
        <taxon>Agaricomycotina</taxon>
        <taxon>Tremellomycetes</taxon>
        <taxon>Tremellales</taxon>
        <taxon>Cuniculitremaceae</taxon>
        <taxon>Kockovaella</taxon>
    </lineage>
</organism>
<evidence type="ECO:0000313" key="3">
    <source>
        <dbReference type="Proteomes" id="UP000193218"/>
    </source>
</evidence>
<keyword evidence="3" id="KW-1185">Reference proteome</keyword>
<feature type="region of interest" description="Disordered" evidence="1">
    <location>
        <begin position="268"/>
        <end position="300"/>
    </location>
</feature>
<dbReference type="Proteomes" id="UP000193218">
    <property type="component" value="Unassembled WGS sequence"/>
</dbReference>
<comment type="caution">
    <text evidence="2">The sequence shown here is derived from an EMBL/GenBank/DDBJ whole genome shotgun (WGS) entry which is preliminary data.</text>
</comment>
<dbReference type="AlphaFoldDB" id="A0A1Y1UMF4"/>
<evidence type="ECO:0000256" key="1">
    <source>
        <dbReference type="SAM" id="MobiDB-lite"/>
    </source>
</evidence>
<dbReference type="RefSeq" id="XP_021873094.1">
    <property type="nucleotide sequence ID" value="XM_022015098.1"/>
</dbReference>
<dbReference type="PANTHER" id="PTHR28027">
    <property type="entry name" value="TRANSCRIPTIONAL REGULATOR MIT1"/>
    <property type="match status" value="1"/>
</dbReference>
<gene>
    <name evidence="2" type="ORF">BD324DRAFT_618926</name>
</gene>
<dbReference type="EMBL" id="NBSH01000003">
    <property type="protein sequence ID" value="ORX39231.1"/>
    <property type="molecule type" value="Genomic_DNA"/>
</dbReference>
<reference evidence="2 3" key="1">
    <citation type="submission" date="2017-03" db="EMBL/GenBank/DDBJ databases">
        <title>Widespread Adenine N6-methylation of Active Genes in Fungi.</title>
        <authorList>
            <consortium name="DOE Joint Genome Institute"/>
            <person name="Mondo S.J."/>
            <person name="Dannebaum R.O."/>
            <person name="Kuo R.C."/>
            <person name="Louie K.B."/>
            <person name="Bewick A.J."/>
            <person name="Labutti K."/>
            <person name="Haridas S."/>
            <person name="Kuo A."/>
            <person name="Salamov A."/>
            <person name="Ahrendt S.R."/>
            <person name="Lau R."/>
            <person name="Bowen B.P."/>
            <person name="Lipzen A."/>
            <person name="Sullivan W."/>
            <person name="Andreopoulos W.B."/>
            <person name="Clum A."/>
            <person name="Lindquist E."/>
            <person name="Daum C."/>
            <person name="Northen T.R."/>
            <person name="Ramamoorthy G."/>
            <person name="Schmitz R.J."/>
            <person name="Gryganskyi A."/>
            <person name="Culley D."/>
            <person name="Magnuson J."/>
            <person name="James T.Y."/>
            <person name="O'Malley M.A."/>
            <person name="Stajich J.E."/>
            <person name="Spatafora J.W."/>
            <person name="Visel A."/>
            <person name="Grigoriev I.V."/>
        </authorList>
    </citation>
    <scope>NUCLEOTIDE SEQUENCE [LARGE SCALE GENOMIC DNA]</scope>
    <source>
        <strain evidence="2 3">NRRL Y-17943</strain>
    </source>
</reference>
<dbReference type="GeneID" id="33556906"/>
<proteinExistence type="predicted"/>
<protein>
    <submittedName>
        <fullName evidence="2">Gti1/Pac2 family-domain-containing protein</fullName>
    </submittedName>
</protein>